<sequence>MRIELSTGTPAELARPAGVDQPTRGLVVFPDILGLRPLFDDMCQRLADEQGWVVCAPEPFPGAEQLDVGERLTAMAAASDSRFRADALAAAEATGCEQVGAIGFCMGGMLAFKAAGTGRFDRTAGFYGMIRLPVDWRGPMHADAIVTLRAADRCPVMAIIGTADPYTPAVDVADAEAAGVHIVRYEGAEHGFVHDASRPAHRAADAADAWRRVIAFLRSE</sequence>
<dbReference type="AlphaFoldDB" id="A0A6J5YCY5"/>
<dbReference type="GO" id="GO:0016787">
    <property type="term" value="F:hydrolase activity"/>
    <property type="evidence" value="ECO:0007669"/>
    <property type="project" value="InterPro"/>
</dbReference>
<dbReference type="InterPro" id="IPR051049">
    <property type="entry name" value="Dienelactone_hydrolase-like"/>
</dbReference>
<evidence type="ECO:0000313" key="2">
    <source>
        <dbReference type="EMBL" id="CAB4323743.1"/>
    </source>
</evidence>
<dbReference type="Pfam" id="PF01738">
    <property type="entry name" value="DLH"/>
    <property type="match status" value="1"/>
</dbReference>
<reference evidence="2" key="1">
    <citation type="submission" date="2020-05" db="EMBL/GenBank/DDBJ databases">
        <authorList>
            <person name="Chiriac C."/>
            <person name="Salcher M."/>
            <person name="Ghai R."/>
            <person name="Kavagutti S V."/>
        </authorList>
    </citation>
    <scope>NUCLEOTIDE SEQUENCE</scope>
</reference>
<dbReference type="PANTHER" id="PTHR46623">
    <property type="entry name" value="CARBOXYMETHYLENEBUTENOLIDASE-RELATED"/>
    <property type="match status" value="1"/>
</dbReference>
<feature type="domain" description="Dienelactone hydrolase" evidence="1">
    <location>
        <begin position="11"/>
        <end position="218"/>
    </location>
</feature>
<name>A0A6J5YCY5_9ZZZZ</name>
<dbReference type="Gene3D" id="3.40.50.1820">
    <property type="entry name" value="alpha/beta hydrolase"/>
    <property type="match status" value="1"/>
</dbReference>
<dbReference type="EMBL" id="CAEMXZ010000067">
    <property type="protein sequence ID" value="CAB4323743.1"/>
    <property type="molecule type" value="Genomic_DNA"/>
</dbReference>
<dbReference type="PANTHER" id="PTHR46623:SF6">
    <property type="entry name" value="ALPHA_BETA-HYDROLASES SUPERFAMILY PROTEIN"/>
    <property type="match status" value="1"/>
</dbReference>
<accession>A0A6J5YCY5</accession>
<evidence type="ECO:0000259" key="1">
    <source>
        <dbReference type="Pfam" id="PF01738"/>
    </source>
</evidence>
<organism evidence="2">
    <name type="scientific">freshwater metagenome</name>
    <dbReference type="NCBI Taxonomy" id="449393"/>
    <lineage>
        <taxon>unclassified sequences</taxon>
        <taxon>metagenomes</taxon>
        <taxon>ecological metagenomes</taxon>
    </lineage>
</organism>
<dbReference type="SUPFAM" id="SSF53474">
    <property type="entry name" value="alpha/beta-Hydrolases"/>
    <property type="match status" value="1"/>
</dbReference>
<protein>
    <submittedName>
        <fullName evidence="2">Unannotated protein</fullName>
    </submittedName>
</protein>
<dbReference type="InterPro" id="IPR029058">
    <property type="entry name" value="AB_hydrolase_fold"/>
</dbReference>
<dbReference type="InterPro" id="IPR002925">
    <property type="entry name" value="Dienelactn_hydro"/>
</dbReference>
<gene>
    <name evidence="2" type="ORF">UFOPK1392_01501</name>
</gene>
<proteinExistence type="predicted"/>